<dbReference type="EMBL" id="JABFDN010000012">
    <property type="protein sequence ID" value="NPU68741.1"/>
    <property type="molecule type" value="Genomic_DNA"/>
</dbReference>
<evidence type="ECO:0000313" key="2">
    <source>
        <dbReference type="Proteomes" id="UP000886476"/>
    </source>
</evidence>
<dbReference type="Proteomes" id="UP000886476">
    <property type="component" value="Unassembled WGS sequence"/>
</dbReference>
<sequence>MEEQHRLRLVGGHDGETAVFTLLDDDNLCRLRCDYRDRSIESAATDFFQALCDLRNVLAENGFMPFCYGASLNVYPSGMARDMGQGLKAHRMTMGRHARREDLVDIFSKGPDVVPASVAAQEQFWRDWLATPRA</sequence>
<reference evidence="1" key="1">
    <citation type="submission" date="2020-05" db="EMBL/GenBank/DDBJ databases">
        <title>Nod-independent and nitrogen-fixing Bradyrhizobium aeschynomene sp. nov. isolated from nodules of Aeschynomene indica.</title>
        <authorList>
            <person name="Zhang Z."/>
        </authorList>
    </citation>
    <scope>NUCLEOTIDE SEQUENCE</scope>
    <source>
        <strain evidence="1">83012</strain>
    </source>
</reference>
<organism evidence="1 2">
    <name type="scientific">Bradyrhizobium aeschynomenes</name>
    <dbReference type="NCBI Taxonomy" id="2734909"/>
    <lineage>
        <taxon>Bacteria</taxon>
        <taxon>Pseudomonadati</taxon>
        <taxon>Pseudomonadota</taxon>
        <taxon>Alphaproteobacteria</taxon>
        <taxon>Hyphomicrobiales</taxon>
        <taxon>Nitrobacteraceae</taxon>
        <taxon>Bradyrhizobium</taxon>
    </lineage>
</organism>
<dbReference type="RefSeq" id="WP_172113793.1">
    <property type="nucleotide sequence ID" value="NZ_JABFDN010000012.1"/>
</dbReference>
<gene>
    <name evidence="1" type="ORF">HL667_27320</name>
</gene>
<evidence type="ECO:0000313" key="1">
    <source>
        <dbReference type="EMBL" id="NPU68741.1"/>
    </source>
</evidence>
<name>A0ABX2CKS1_9BRAD</name>
<proteinExistence type="predicted"/>
<comment type="caution">
    <text evidence="1">The sequence shown here is derived from an EMBL/GenBank/DDBJ whole genome shotgun (WGS) entry which is preliminary data.</text>
</comment>
<keyword evidence="2" id="KW-1185">Reference proteome</keyword>
<accession>A0ABX2CKS1</accession>
<protein>
    <submittedName>
        <fullName evidence="1">Uncharacterized protein</fullName>
    </submittedName>
</protein>